<evidence type="ECO:0000313" key="2">
    <source>
        <dbReference type="Proteomes" id="UP001153334"/>
    </source>
</evidence>
<keyword evidence="2" id="KW-1185">Reference proteome</keyword>
<proteinExistence type="predicted"/>
<dbReference type="Proteomes" id="UP001153334">
    <property type="component" value="Unassembled WGS sequence"/>
</dbReference>
<reference evidence="1" key="1">
    <citation type="submission" date="2022-11" db="EMBL/GenBank/DDBJ databases">
        <title>Genome Sequence of Nemania bipapillata.</title>
        <authorList>
            <person name="Buettner E."/>
        </authorList>
    </citation>
    <scope>NUCLEOTIDE SEQUENCE</scope>
    <source>
        <strain evidence="1">CP14</strain>
    </source>
</reference>
<protein>
    <submittedName>
        <fullName evidence="1">Uncharacterized protein</fullName>
    </submittedName>
</protein>
<evidence type="ECO:0000313" key="1">
    <source>
        <dbReference type="EMBL" id="KAJ8124033.1"/>
    </source>
</evidence>
<organism evidence="1 2">
    <name type="scientific">Nemania bipapillata</name>
    <dbReference type="NCBI Taxonomy" id="110536"/>
    <lineage>
        <taxon>Eukaryota</taxon>
        <taxon>Fungi</taxon>
        <taxon>Dikarya</taxon>
        <taxon>Ascomycota</taxon>
        <taxon>Pezizomycotina</taxon>
        <taxon>Sordariomycetes</taxon>
        <taxon>Xylariomycetidae</taxon>
        <taxon>Xylariales</taxon>
        <taxon>Xylariaceae</taxon>
        <taxon>Nemania</taxon>
    </lineage>
</organism>
<gene>
    <name evidence="1" type="ORF">ONZ43_g147</name>
</gene>
<comment type="caution">
    <text evidence="1">The sequence shown here is derived from an EMBL/GenBank/DDBJ whole genome shotgun (WGS) entry which is preliminary data.</text>
</comment>
<accession>A0ACC2JA31</accession>
<name>A0ACC2JA31_9PEZI</name>
<dbReference type="EMBL" id="JAPESX010000016">
    <property type="protein sequence ID" value="KAJ8124033.1"/>
    <property type="molecule type" value="Genomic_DNA"/>
</dbReference>
<sequence length="129" mass="14058">MKSITTSPALQVKTVTGAPRLATNASCEDNTKVYQSWQLENWRRQYKLTPGEPVTPPPMDSGPSFTLRNLANGGVFECVPGNKTDDNVFEGLCTQAADTGALANTKASFRFDPVLDMLVVTQNWECGTE</sequence>